<dbReference type="Proteomes" id="UP000002280">
    <property type="component" value="Chromosome 5"/>
</dbReference>
<proteinExistence type="predicted"/>
<name>A0A5F8G922_MONDO</name>
<evidence type="ECO:0008006" key="4">
    <source>
        <dbReference type="Google" id="ProtNLM"/>
    </source>
</evidence>
<reference evidence="2 3" key="1">
    <citation type="journal article" date="2007" name="Nature">
        <title>Genome of the marsupial Monodelphis domestica reveals innovation in non-coding sequences.</title>
        <authorList>
            <person name="Mikkelsen T.S."/>
            <person name="Wakefield M.J."/>
            <person name="Aken B."/>
            <person name="Amemiya C.T."/>
            <person name="Chang J.L."/>
            <person name="Duke S."/>
            <person name="Garber M."/>
            <person name="Gentles A.J."/>
            <person name="Goodstadt L."/>
            <person name="Heger A."/>
            <person name="Jurka J."/>
            <person name="Kamal M."/>
            <person name="Mauceli E."/>
            <person name="Searle S.M."/>
            <person name="Sharpe T."/>
            <person name="Baker M.L."/>
            <person name="Batzer M.A."/>
            <person name="Benos P.V."/>
            <person name="Belov K."/>
            <person name="Clamp M."/>
            <person name="Cook A."/>
            <person name="Cuff J."/>
            <person name="Das R."/>
            <person name="Davidow L."/>
            <person name="Deakin J.E."/>
            <person name="Fazzari M.J."/>
            <person name="Glass J.L."/>
            <person name="Grabherr M."/>
            <person name="Greally J.M."/>
            <person name="Gu W."/>
            <person name="Hore T.A."/>
            <person name="Huttley G.A."/>
            <person name="Kleber M."/>
            <person name="Jirtle R.L."/>
            <person name="Koina E."/>
            <person name="Lee J.T."/>
            <person name="Mahony S."/>
            <person name="Marra M.A."/>
            <person name="Miller R.D."/>
            <person name="Nicholls R.D."/>
            <person name="Oda M."/>
            <person name="Papenfuss A.T."/>
            <person name="Parra Z.E."/>
            <person name="Pollock D.D."/>
            <person name="Ray D.A."/>
            <person name="Schein J.E."/>
            <person name="Speed T.P."/>
            <person name="Thompson K."/>
            <person name="VandeBerg J.L."/>
            <person name="Wade C.M."/>
            <person name="Walker J.A."/>
            <person name="Waters P.D."/>
            <person name="Webber C."/>
            <person name="Weidman J.R."/>
            <person name="Xie X."/>
            <person name="Zody M.C."/>
            <person name="Baldwin J."/>
            <person name="Abdouelleil A."/>
            <person name="Abdulkadir J."/>
            <person name="Abebe A."/>
            <person name="Abera B."/>
            <person name="Abreu J."/>
            <person name="Acer S.C."/>
            <person name="Aftuck L."/>
            <person name="Alexander A."/>
            <person name="An P."/>
            <person name="Anderson E."/>
            <person name="Anderson S."/>
            <person name="Arachi H."/>
            <person name="Azer M."/>
            <person name="Bachantsang P."/>
            <person name="Barry A."/>
            <person name="Bayul T."/>
            <person name="Berlin A."/>
            <person name="Bessette D."/>
            <person name="Bloom T."/>
            <person name="Bloom T."/>
            <person name="Boguslavskiy L."/>
            <person name="Bonnet C."/>
            <person name="Boukhgalter B."/>
            <person name="Bourzgui I."/>
            <person name="Brown A."/>
            <person name="Cahill P."/>
            <person name="Channer S."/>
            <person name="Cheshatsang Y."/>
            <person name="Chuda L."/>
            <person name="Citroen M."/>
            <person name="Collymore A."/>
            <person name="Cooke P."/>
            <person name="Costello M."/>
            <person name="D'Aco K."/>
            <person name="Daza R."/>
            <person name="De Haan G."/>
            <person name="DeGray S."/>
            <person name="DeMaso C."/>
            <person name="Dhargay N."/>
            <person name="Dooley K."/>
            <person name="Dooley E."/>
            <person name="Doricent M."/>
            <person name="Dorje P."/>
            <person name="Dorjee K."/>
            <person name="Dupes A."/>
            <person name="Elong R."/>
            <person name="Falk J."/>
            <person name="Farina A."/>
            <person name="Faro S."/>
            <person name="Ferguson D."/>
            <person name="Fisher S."/>
            <person name="Foley C.D."/>
            <person name="Franke A."/>
            <person name="Friedrich D."/>
            <person name="Gadbois L."/>
            <person name="Gearin G."/>
            <person name="Gearin C.R."/>
            <person name="Giannoukos G."/>
            <person name="Goode T."/>
            <person name="Graham J."/>
            <person name="Grandbois E."/>
            <person name="Grewal S."/>
            <person name="Gyaltsen K."/>
            <person name="Hafez N."/>
            <person name="Hagos B."/>
            <person name="Hall J."/>
            <person name="Henson C."/>
            <person name="Hollinger A."/>
            <person name="Honan T."/>
            <person name="Huard M.D."/>
            <person name="Hughes L."/>
            <person name="Hurhula B."/>
            <person name="Husby M.E."/>
            <person name="Kamat A."/>
            <person name="Kanga B."/>
            <person name="Kashin S."/>
            <person name="Khazanovich D."/>
            <person name="Kisner P."/>
            <person name="Lance K."/>
            <person name="Lara M."/>
            <person name="Lee W."/>
            <person name="Lennon N."/>
            <person name="Letendre F."/>
            <person name="LeVine R."/>
            <person name="Lipovsky A."/>
            <person name="Liu X."/>
            <person name="Liu J."/>
            <person name="Liu S."/>
            <person name="Lokyitsang T."/>
            <person name="Lokyitsang Y."/>
            <person name="Lubonja R."/>
            <person name="Lui A."/>
            <person name="MacDonald P."/>
            <person name="Magnisalis V."/>
            <person name="Maru K."/>
            <person name="Matthews C."/>
            <person name="McCusker W."/>
            <person name="McDonough S."/>
            <person name="Mehta T."/>
            <person name="Meldrim J."/>
            <person name="Meneus L."/>
            <person name="Mihai O."/>
            <person name="Mihalev A."/>
            <person name="Mihova T."/>
            <person name="Mittelman R."/>
            <person name="Mlenga V."/>
            <person name="Montmayeur A."/>
            <person name="Mulrain L."/>
            <person name="Navidi A."/>
            <person name="Naylor J."/>
            <person name="Negash T."/>
            <person name="Nguyen T."/>
            <person name="Nguyen N."/>
            <person name="Nicol R."/>
            <person name="Norbu C."/>
            <person name="Norbu N."/>
            <person name="Novod N."/>
            <person name="O'Neill B."/>
            <person name="Osman S."/>
            <person name="Markiewicz E."/>
            <person name="Oyono O.L."/>
            <person name="Patti C."/>
            <person name="Phunkhang P."/>
            <person name="Pierre F."/>
            <person name="Priest M."/>
            <person name="Raghuraman S."/>
            <person name="Rege F."/>
            <person name="Reyes R."/>
            <person name="Rise C."/>
            <person name="Rogov P."/>
            <person name="Ross K."/>
            <person name="Ryan E."/>
            <person name="Settipalli S."/>
            <person name="Shea T."/>
            <person name="Sherpa N."/>
            <person name="Shi L."/>
            <person name="Shih D."/>
            <person name="Sparrow T."/>
            <person name="Spaulding J."/>
            <person name="Stalker J."/>
            <person name="Stange-Thomann N."/>
            <person name="Stavropoulos S."/>
            <person name="Stone C."/>
            <person name="Strader C."/>
            <person name="Tesfaye S."/>
            <person name="Thomson T."/>
            <person name="Thoulutsang Y."/>
            <person name="Thoulutsang D."/>
            <person name="Topham K."/>
            <person name="Topping I."/>
            <person name="Tsamla T."/>
            <person name="Vassiliev H."/>
            <person name="Vo A."/>
            <person name="Wangchuk T."/>
            <person name="Wangdi T."/>
            <person name="Weiand M."/>
            <person name="Wilkinson J."/>
            <person name="Wilson A."/>
            <person name="Yadav S."/>
            <person name="Young G."/>
            <person name="Yu Q."/>
            <person name="Zembek L."/>
            <person name="Zhong D."/>
            <person name="Zimmer A."/>
            <person name="Zwirko Z."/>
            <person name="Jaffe D.B."/>
            <person name="Alvarez P."/>
            <person name="Brockman W."/>
            <person name="Butler J."/>
            <person name="Chin C."/>
            <person name="Gnerre S."/>
            <person name="MacCallum I."/>
            <person name="Graves J.A."/>
            <person name="Ponting C.P."/>
            <person name="Breen M."/>
            <person name="Samollow P.B."/>
            <person name="Lander E.S."/>
            <person name="Lindblad-Toh K."/>
        </authorList>
    </citation>
    <scope>NUCLEOTIDE SEQUENCE [LARGE SCALE GENOMIC DNA]</scope>
</reference>
<reference evidence="2" key="3">
    <citation type="submission" date="2025-09" db="UniProtKB">
        <authorList>
            <consortium name="Ensembl"/>
        </authorList>
    </citation>
    <scope>IDENTIFICATION</scope>
</reference>
<dbReference type="AlphaFoldDB" id="A0A5F8G922"/>
<organism evidence="2 3">
    <name type="scientific">Monodelphis domestica</name>
    <name type="common">Gray short-tailed opossum</name>
    <dbReference type="NCBI Taxonomy" id="13616"/>
    <lineage>
        <taxon>Eukaryota</taxon>
        <taxon>Metazoa</taxon>
        <taxon>Chordata</taxon>
        <taxon>Craniata</taxon>
        <taxon>Vertebrata</taxon>
        <taxon>Euteleostomi</taxon>
        <taxon>Mammalia</taxon>
        <taxon>Metatheria</taxon>
        <taxon>Didelphimorphia</taxon>
        <taxon>Didelphidae</taxon>
        <taxon>Monodelphis</taxon>
    </lineage>
</organism>
<protein>
    <recommendedName>
        <fullName evidence="4">Secreted protein</fullName>
    </recommendedName>
</protein>
<dbReference type="GeneTree" id="ENSGT01100000266979"/>
<feature type="signal peptide" evidence="1">
    <location>
        <begin position="1"/>
        <end position="18"/>
    </location>
</feature>
<reference evidence="2" key="2">
    <citation type="submission" date="2025-08" db="UniProtKB">
        <authorList>
            <consortium name="Ensembl"/>
        </authorList>
    </citation>
    <scope>IDENTIFICATION</scope>
</reference>
<evidence type="ECO:0000313" key="3">
    <source>
        <dbReference type="Proteomes" id="UP000002280"/>
    </source>
</evidence>
<keyword evidence="1" id="KW-0732">Signal</keyword>
<accession>A0A5F8G922</accession>
<dbReference type="InParanoid" id="A0A5F8G922"/>
<evidence type="ECO:0000256" key="1">
    <source>
        <dbReference type="SAM" id="SignalP"/>
    </source>
</evidence>
<evidence type="ECO:0000313" key="2">
    <source>
        <dbReference type="Ensembl" id="ENSMODP00000043978.1"/>
    </source>
</evidence>
<sequence length="164" mass="17858">MRTLNCLTNFLSASVAVCSLLRMSLEMKSAAGLSMAKAGSWLRCAIPPLSMPLRKSRLRWSSQRLKSTRKHSMSCSMRHPESLTTLCWRPQATVRARCALVKIRRPLNYGTESAASTSNATAPMMICSSATSLPIGIDGASQSWDPDSPGSPLWKICCSLLIVP</sequence>
<keyword evidence="3" id="KW-1185">Reference proteome</keyword>
<dbReference type="Bgee" id="ENSMODG00000024178">
    <property type="expression patterns" value="Expressed in heart and 12 other cell types or tissues"/>
</dbReference>
<dbReference type="Ensembl" id="ENSMODT00000035081.2">
    <property type="protein sequence ID" value="ENSMODP00000043978.1"/>
    <property type="gene ID" value="ENSMODG00000024178.2"/>
</dbReference>
<feature type="chain" id="PRO_5023895227" description="Secreted protein" evidence="1">
    <location>
        <begin position="19"/>
        <end position="164"/>
    </location>
</feature>